<keyword evidence="2" id="KW-1185">Reference proteome</keyword>
<sequence length="436" mass="49395">MNEKLAGFIADYIASRRQTKLDAFEKEAAKRLAQGEDASAIALERQEMEARYQPRNWLTDAARRAGQISLVTHAAKFTHGDSKSSSIYCETREDEGYLSTSSLANIATDAVGNAAALDVAKLLQTEVNGDTLLACLKRGDERPLKAFAEDDAQLAQWVAGFNQALTSAQPASHKLAKQIYFPVGDDYHLLCPLFATSLAQAMHEKMVAARFGEEAKAIRDAHRAGMWHAKPDIRYPGLAEMHFGGTKPQNISALNSARGGRVWLLPSKPPAWVNLQRAPQNMRNLFSPREAFNRAASGIIARMTFLLKVSVDRNNVHIRKARAKYVDELIDLLFMQASAFQQEKWQGWTQNCPELPLHQQLWLDPGRGKTEESFWRERDKDDWQVAVADDFARWLNYRLKKASLEVGAVEWREWRTQPLFRRRMREMEAIVQEALK</sequence>
<organism evidence="1 2">
    <name type="scientific">Pseudocitrobacter cyperus</name>
    <dbReference type="NCBI Taxonomy" id="3112843"/>
    <lineage>
        <taxon>Bacteria</taxon>
        <taxon>Pseudomonadati</taxon>
        <taxon>Pseudomonadota</taxon>
        <taxon>Gammaproteobacteria</taxon>
        <taxon>Enterobacterales</taxon>
        <taxon>Enterobacteriaceae</taxon>
        <taxon>Pseudocitrobacter</taxon>
    </lineage>
</organism>
<gene>
    <name evidence="1" type="primary">csy1</name>
    <name evidence="1" type="ORF">VSR74_05375</name>
</gene>
<evidence type="ECO:0000313" key="1">
    <source>
        <dbReference type="EMBL" id="MEO3989254.1"/>
    </source>
</evidence>
<reference evidence="1 2" key="1">
    <citation type="submission" date="2024-01" db="EMBL/GenBank/DDBJ databases">
        <title>Pseudocitrobacter sp. Endophytic strain Cyp-38L.</title>
        <authorList>
            <person name="Amer M.A."/>
            <person name="Hamed S.M."/>
        </authorList>
    </citation>
    <scope>NUCLEOTIDE SEQUENCE [LARGE SCALE GENOMIC DNA]</scope>
    <source>
        <strain evidence="1 2">Cyp38S</strain>
    </source>
</reference>
<evidence type="ECO:0000313" key="2">
    <source>
        <dbReference type="Proteomes" id="UP001444146"/>
    </source>
</evidence>
<dbReference type="NCBIfam" id="TIGR02564">
    <property type="entry name" value="cas_Csy1"/>
    <property type="match status" value="1"/>
</dbReference>
<protein>
    <submittedName>
        <fullName evidence="1">Type I-F CRISPR-associated protein Csy1</fullName>
    </submittedName>
</protein>
<name>A0ABV0HI88_9ENTR</name>
<comment type="caution">
    <text evidence="1">The sequence shown here is derived from an EMBL/GenBank/DDBJ whole genome shotgun (WGS) entry which is preliminary data.</text>
</comment>
<proteinExistence type="predicted"/>
<dbReference type="EMBL" id="JAYMYY010000001">
    <property type="protein sequence ID" value="MEO3989254.1"/>
    <property type="molecule type" value="Genomic_DNA"/>
</dbReference>
<dbReference type="CDD" id="cd09735">
    <property type="entry name" value="Csy1_I-F"/>
    <property type="match status" value="1"/>
</dbReference>
<dbReference type="RefSeq" id="WP_347793756.1">
    <property type="nucleotide sequence ID" value="NZ_JAYMYY010000001.1"/>
</dbReference>
<dbReference type="Proteomes" id="UP001444146">
    <property type="component" value="Unassembled WGS sequence"/>
</dbReference>
<dbReference type="InterPro" id="IPR013397">
    <property type="entry name" value="CRISPR-assoc_prot_Csy1"/>
</dbReference>
<dbReference type="Pfam" id="PF09611">
    <property type="entry name" value="Cas_Csy1"/>
    <property type="match status" value="1"/>
</dbReference>
<accession>A0ABV0HI88</accession>